<proteinExistence type="predicted"/>
<dbReference type="Proteomes" id="UP001153737">
    <property type="component" value="Chromosome 4"/>
</dbReference>
<keyword evidence="2 5" id="KW-0812">Transmembrane</keyword>
<name>A0A9N9SIN8_PHACE</name>
<dbReference type="InterPro" id="IPR011547">
    <property type="entry name" value="SLC26A/SulP_dom"/>
</dbReference>
<organism evidence="7 8">
    <name type="scientific">Phaedon cochleariae</name>
    <name type="common">Mustard beetle</name>
    <dbReference type="NCBI Taxonomy" id="80249"/>
    <lineage>
        <taxon>Eukaryota</taxon>
        <taxon>Metazoa</taxon>
        <taxon>Ecdysozoa</taxon>
        <taxon>Arthropoda</taxon>
        <taxon>Hexapoda</taxon>
        <taxon>Insecta</taxon>
        <taxon>Pterygota</taxon>
        <taxon>Neoptera</taxon>
        <taxon>Endopterygota</taxon>
        <taxon>Coleoptera</taxon>
        <taxon>Polyphaga</taxon>
        <taxon>Cucujiformia</taxon>
        <taxon>Chrysomeloidea</taxon>
        <taxon>Chrysomelidae</taxon>
        <taxon>Chrysomelinae</taxon>
        <taxon>Chrysomelini</taxon>
        <taxon>Phaedon</taxon>
    </lineage>
</organism>
<dbReference type="InterPro" id="IPR001902">
    <property type="entry name" value="SLC26A/SulP_fam"/>
</dbReference>
<feature type="transmembrane region" description="Helical" evidence="5">
    <location>
        <begin position="270"/>
        <end position="288"/>
    </location>
</feature>
<evidence type="ECO:0000256" key="2">
    <source>
        <dbReference type="ARBA" id="ARBA00022692"/>
    </source>
</evidence>
<feature type="transmembrane region" description="Helical" evidence="5">
    <location>
        <begin position="479"/>
        <end position="507"/>
    </location>
</feature>
<dbReference type="InterPro" id="IPR002645">
    <property type="entry name" value="STAS_dom"/>
</dbReference>
<feature type="transmembrane region" description="Helical" evidence="5">
    <location>
        <begin position="185"/>
        <end position="205"/>
    </location>
</feature>
<reference evidence="7" key="1">
    <citation type="submission" date="2022-01" db="EMBL/GenBank/DDBJ databases">
        <authorList>
            <person name="King R."/>
        </authorList>
    </citation>
    <scope>NUCLEOTIDE SEQUENCE</scope>
</reference>
<evidence type="ECO:0000259" key="6">
    <source>
        <dbReference type="PROSITE" id="PS50801"/>
    </source>
</evidence>
<dbReference type="PROSITE" id="PS50801">
    <property type="entry name" value="STAS"/>
    <property type="match status" value="1"/>
</dbReference>
<dbReference type="AlphaFoldDB" id="A0A9N9SIN8"/>
<dbReference type="PANTHER" id="PTHR11814">
    <property type="entry name" value="SULFATE TRANSPORTER"/>
    <property type="match status" value="1"/>
</dbReference>
<dbReference type="OrthoDB" id="288203at2759"/>
<feature type="transmembrane region" description="Helical" evidence="5">
    <location>
        <begin position="419"/>
        <end position="438"/>
    </location>
</feature>
<sequence>MTKEKEILELELNGIMKDDSISPVQIERPVYQIEDLNRDHLYEKPYSTLKQKLKKTCGSIKPFSFLKQTIPVLSWLPEYNWKRSIFGDAVSGFTVAIMHIPQGMAYGLLGGVPPVVGIYMAFFPVLIYFIFGTSRHVSMGTFAIVCLMTGKVVNQYTTIEIMQNGTYRSLLSEDDAKNEPSYTNIQIAMTVTFTVALIQLAMYVLRLGLVSQLLSETLVNGFTCASAFHVVGSQMKDLLGLEMKKRRGNFSFVYTIYDSIMAIPNANTRAILVSVIACIILSINNEILKPRLAKKTSIPFPIELVAVVIGTTASYFMDFTKNYGITVVGHLPTGFPAPTLPAFELIPDIFVDAFIITMVSYTITMSMALIFARKLMYEVDSNQELLALGLSNTMGSFFSCMPVTASLSRSMIQQAVGGVTQLASVISCIILSVVLLWIGPFFETLPRCILASIIVVALKGMLLQCTAVVRYWRLSRWDGITWIVTFATTLFVQISYGLAAGVAVSLLSIFVQGYKPYTCLLGAVPNTDLYLDIKRYKGAKEIDGVKIFHYSGGLSFASRSSFKDLLVRKTGLDAAEILRKRAKLAEKEFQNDEEFLTKCIMLDFSSLTFVDPSGVDFLRGLQADYAKLNISMYITGCSGPVYEVIKKCDKVERKDNKFVIFPTVHDAVLFAQNAILEKKDI</sequence>
<feature type="domain" description="STAS" evidence="6">
    <location>
        <begin position="535"/>
        <end position="671"/>
    </location>
</feature>
<dbReference type="InterPro" id="IPR036513">
    <property type="entry name" value="STAS_dom_sf"/>
</dbReference>
<dbReference type="GO" id="GO:0055085">
    <property type="term" value="P:transmembrane transport"/>
    <property type="evidence" value="ECO:0007669"/>
    <property type="project" value="InterPro"/>
</dbReference>
<evidence type="ECO:0000256" key="1">
    <source>
        <dbReference type="ARBA" id="ARBA00004141"/>
    </source>
</evidence>
<evidence type="ECO:0000313" key="8">
    <source>
        <dbReference type="Proteomes" id="UP001153737"/>
    </source>
</evidence>
<evidence type="ECO:0000256" key="5">
    <source>
        <dbReference type="SAM" id="Phobius"/>
    </source>
</evidence>
<dbReference type="Pfam" id="PF00916">
    <property type="entry name" value="Sulfate_transp"/>
    <property type="match status" value="1"/>
</dbReference>
<feature type="transmembrane region" description="Helical" evidence="5">
    <location>
        <begin position="385"/>
        <end position="407"/>
    </location>
</feature>
<feature type="transmembrane region" description="Helical" evidence="5">
    <location>
        <begin position="349"/>
        <end position="373"/>
    </location>
</feature>
<evidence type="ECO:0000313" key="7">
    <source>
        <dbReference type="EMBL" id="CAG9821141.1"/>
    </source>
</evidence>
<dbReference type="Gene3D" id="3.30.750.24">
    <property type="entry name" value="STAS domain"/>
    <property type="match status" value="1"/>
</dbReference>
<accession>A0A9N9SIN8</accession>
<feature type="transmembrane region" description="Helical" evidence="5">
    <location>
        <begin position="450"/>
        <end position="473"/>
    </location>
</feature>
<dbReference type="EMBL" id="OU896710">
    <property type="protein sequence ID" value="CAG9821141.1"/>
    <property type="molecule type" value="Genomic_DNA"/>
</dbReference>
<keyword evidence="8" id="KW-1185">Reference proteome</keyword>
<feature type="transmembrane region" description="Helical" evidence="5">
    <location>
        <begin position="106"/>
        <end position="131"/>
    </location>
</feature>
<protein>
    <recommendedName>
        <fullName evidence="6">STAS domain-containing protein</fullName>
    </recommendedName>
</protein>
<dbReference type="Pfam" id="PF01740">
    <property type="entry name" value="STAS"/>
    <property type="match status" value="1"/>
</dbReference>
<dbReference type="SUPFAM" id="SSF52091">
    <property type="entry name" value="SpoIIaa-like"/>
    <property type="match status" value="1"/>
</dbReference>
<reference evidence="7" key="2">
    <citation type="submission" date="2022-10" db="EMBL/GenBank/DDBJ databases">
        <authorList>
            <consortium name="ENA_rothamsted_submissions"/>
            <consortium name="culmorum"/>
            <person name="King R."/>
        </authorList>
    </citation>
    <scope>NUCLEOTIDE SEQUENCE</scope>
</reference>
<dbReference type="NCBIfam" id="TIGR00815">
    <property type="entry name" value="sulP"/>
    <property type="match status" value="1"/>
</dbReference>
<feature type="transmembrane region" description="Helical" evidence="5">
    <location>
        <begin position="300"/>
        <end position="317"/>
    </location>
</feature>
<keyword evidence="4 5" id="KW-0472">Membrane</keyword>
<dbReference type="GO" id="GO:0016020">
    <property type="term" value="C:membrane"/>
    <property type="evidence" value="ECO:0007669"/>
    <property type="project" value="UniProtKB-SubCell"/>
</dbReference>
<comment type="subcellular location">
    <subcellularLocation>
        <location evidence="1">Membrane</location>
        <topology evidence="1">Multi-pass membrane protein</topology>
    </subcellularLocation>
</comment>
<keyword evidence="3 5" id="KW-1133">Transmembrane helix</keyword>
<gene>
    <name evidence="7" type="ORF">PHAECO_LOCUS8050</name>
</gene>
<evidence type="ECO:0000256" key="4">
    <source>
        <dbReference type="ARBA" id="ARBA00023136"/>
    </source>
</evidence>
<evidence type="ECO:0000256" key="3">
    <source>
        <dbReference type="ARBA" id="ARBA00022989"/>
    </source>
</evidence>
<dbReference type="CDD" id="cd07042">
    <property type="entry name" value="STAS_SulP_like_sulfate_transporter"/>
    <property type="match status" value="1"/>
</dbReference>